<dbReference type="SUPFAM" id="SSF56436">
    <property type="entry name" value="C-type lectin-like"/>
    <property type="match status" value="1"/>
</dbReference>
<dbReference type="SMART" id="SM00034">
    <property type="entry name" value="CLECT"/>
    <property type="match status" value="1"/>
</dbReference>
<dbReference type="GO" id="GO:0030246">
    <property type="term" value="F:carbohydrate binding"/>
    <property type="evidence" value="ECO:0007669"/>
    <property type="project" value="UniProtKB-KW"/>
</dbReference>
<dbReference type="AlphaFoldDB" id="A0A0N9QI80"/>
<feature type="domain" description="C-type lectin" evidence="3">
    <location>
        <begin position="29"/>
        <end position="154"/>
    </location>
</feature>
<evidence type="ECO:0000259" key="3">
    <source>
        <dbReference type="PROSITE" id="PS50041"/>
    </source>
</evidence>
<dbReference type="OrthoDB" id="6339209at2759"/>
<dbReference type="InterPro" id="IPR016187">
    <property type="entry name" value="CTDL_fold"/>
</dbReference>
<dbReference type="Gene3D" id="3.10.100.10">
    <property type="entry name" value="Mannose-Binding Protein A, subunit A"/>
    <property type="match status" value="1"/>
</dbReference>
<feature type="chain" id="PRO_5006038722" evidence="2">
    <location>
        <begin position="20"/>
        <end position="156"/>
    </location>
</feature>
<dbReference type="EMBL" id="KR297231">
    <property type="protein sequence ID" value="ALH22597.1"/>
    <property type="molecule type" value="mRNA"/>
</dbReference>
<sequence>MARLSLLLLFLGLATLTAGQECTHPFIAIGGLCIYIDPWVTGTMEEMRAICKSHHGDLLWFDSDTDCDFYQELLTHIHETGINEKDYWMGITDEGHEGEWRYIKTNQVTRLGPPYWDTGYPRDTITYNCAMFENSRQYYWRDFSCTSSLAAICRYA</sequence>
<evidence type="ECO:0000256" key="1">
    <source>
        <dbReference type="ARBA" id="ARBA00023157"/>
    </source>
</evidence>
<dbReference type="InterPro" id="IPR018378">
    <property type="entry name" value="C-type_lectin_CS"/>
</dbReference>
<dbReference type="PROSITE" id="PS50041">
    <property type="entry name" value="C_TYPE_LECTIN_2"/>
    <property type="match status" value="1"/>
</dbReference>
<reference evidence="4" key="1">
    <citation type="submission" date="2015-04" db="EMBL/GenBank/DDBJ databases">
        <authorList>
            <person name="Syromyatnikov M.Y."/>
            <person name="Popov V.N."/>
        </authorList>
    </citation>
    <scope>NUCLEOTIDE SEQUENCE</scope>
</reference>
<dbReference type="InterPro" id="IPR001304">
    <property type="entry name" value="C-type_lectin-like"/>
</dbReference>
<proteinExistence type="evidence at transcript level"/>
<protein>
    <submittedName>
        <fullName evidence="4">C-type lectin</fullName>
    </submittedName>
</protein>
<evidence type="ECO:0000256" key="2">
    <source>
        <dbReference type="SAM" id="SignalP"/>
    </source>
</evidence>
<dbReference type="Pfam" id="PF00059">
    <property type="entry name" value="Lectin_C"/>
    <property type="match status" value="1"/>
</dbReference>
<accession>A0A0N9QI80</accession>
<dbReference type="PANTHER" id="PTHR22803">
    <property type="entry name" value="MANNOSE, PHOSPHOLIPASE, LECTIN RECEPTOR RELATED"/>
    <property type="match status" value="1"/>
</dbReference>
<dbReference type="InterPro" id="IPR016186">
    <property type="entry name" value="C-type_lectin-like/link_sf"/>
</dbReference>
<keyword evidence="2" id="KW-0732">Signal</keyword>
<feature type="signal peptide" evidence="2">
    <location>
        <begin position="1"/>
        <end position="19"/>
    </location>
</feature>
<organism evidence="4">
    <name type="scientific">Eriocheir sinensis</name>
    <name type="common">Chinese mitten crab</name>
    <dbReference type="NCBI Taxonomy" id="95602"/>
    <lineage>
        <taxon>Eukaryota</taxon>
        <taxon>Metazoa</taxon>
        <taxon>Ecdysozoa</taxon>
        <taxon>Arthropoda</taxon>
        <taxon>Crustacea</taxon>
        <taxon>Multicrustacea</taxon>
        <taxon>Malacostraca</taxon>
        <taxon>Eumalacostraca</taxon>
        <taxon>Eucarida</taxon>
        <taxon>Decapoda</taxon>
        <taxon>Pleocyemata</taxon>
        <taxon>Brachyura</taxon>
        <taxon>Eubrachyura</taxon>
        <taxon>Grapsoidea</taxon>
        <taxon>Varunidae</taxon>
        <taxon>Eriocheir</taxon>
    </lineage>
</organism>
<dbReference type="CDD" id="cd00037">
    <property type="entry name" value="CLECT"/>
    <property type="match status" value="1"/>
</dbReference>
<evidence type="ECO:0000313" key="4">
    <source>
        <dbReference type="EMBL" id="ALH22597.1"/>
    </source>
</evidence>
<keyword evidence="4" id="KW-0430">Lectin</keyword>
<name>A0A0N9QI80_ERISI</name>
<dbReference type="PROSITE" id="PS00615">
    <property type="entry name" value="C_TYPE_LECTIN_1"/>
    <property type="match status" value="1"/>
</dbReference>
<dbReference type="InterPro" id="IPR050111">
    <property type="entry name" value="C-type_lectin/snaclec_domain"/>
</dbReference>
<keyword evidence="1" id="KW-1015">Disulfide bond</keyword>